<dbReference type="InterPro" id="IPR002502">
    <property type="entry name" value="Amidase_domain"/>
</dbReference>
<dbReference type="InterPro" id="IPR036505">
    <property type="entry name" value="Amidase/PGRP_sf"/>
</dbReference>
<feature type="region of interest" description="Disordered" evidence="2">
    <location>
        <begin position="90"/>
        <end position="140"/>
    </location>
</feature>
<dbReference type="CDD" id="cd06583">
    <property type="entry name" value="PGRP"/>
    <property type="match status" value="1"/>
</dbReference>
<dbReference type="AlphaFoldDB" id="A0A9D1H0Y1"/>
<evidence type="ECO:0000313" key="6">
    <source>
        <dbReference type="Proteomes" id="UP000886842"/>
    </source>
</evidence>
<name>A0A9D1H0Y1_9ACTN</name>
<comment type="similarity">
    <text evidence="1">Belongs to the N-acetylmuramoyl-L-alanine amidase 2 family.</text>
</comment>
<feature type="compositionally biased region" description="Basic and acidic residues" evidence="2">
    <location>
        <begin position="58"/>
        <end position="72"/>
    </location>
</feature>
<comment type="caution">
    <text evidence="5">The sequence shown here is derived from an EMBL/GenBank/DDBJ whole genome shotgun (WGS) entry which is preliminary data.</text>
</comment>
<dbReference type="Pfam" id="PF01510">
    <property type="entry name" value="Amidase_2"/>
    <property type="match status" value="1"/>
</dbReference>
<dbReference type="InterPro" id="IPR006619">
    <property type="entry name" value="PGRP_domain_met/bac"/>
</dbReference>
<dbReference type="InterPro" id="IPR013207">
    <property type="entry name" value="LGFP"/>
</dbReference>
<sequence>MADALHPGGRVLRGLPGLAFGLVLVAGLTALPVEQAAADESPDTSITTLKATSTPKAPKLETQRDSGPMDRRAAGNNRVVAELGQQSTDDFSSVGVTWSGDSTGTAPDIQVRTKDDSGEWSDWETITDGQPIGTEDGRLATDPIFVGDATGLEMRAVGDESTELKDVEVALVKSPEVSSDADPEKLAATAGSDLAPRPSIITRKGWGADESLRCNDDKMGTTIKGVVVHHTAGSNSYSKSQSASIIRDIYAYHTKTLGWCDIGYNFLIDKYGQIFEGRWGGIDMPIHGSHATDWNTNTMGVSFMGNYDTAAPPSVMLNAGADLIAWKLDAFQREAKGKVKLAGKVVNIIFGHGDVMATACPGANIRSKMGNLRDKVENRMGARGPIGKAWDKRGGEKTFGHPHVAEKVIGGGRAAGFLRSNKPKTLYWHPYTDDHETKGPIDALYTDLGGPTSGLGWPRSDVHDVKNGRGQGFSHGAIYRSGRTPARAVHGPIYTYYRAIGGPGGDLMLPTTNVKAGVISKSQWSKFEGGMILYHPKVGAHVLKDDIAKRYYKLSKSQQERLGVLKKDEYDTSGGRKALFQRGKIVWNATNGKVSVTFED</sequence>
<feature type="region of interest" description="Disordered" evidence="2">
    <location>
        <begin position="36"/>
        <end position="72"/>
    </location>
</feature>
<organism evidence="5 6">
    <name type="scientific">Candidatus Avipropionibacterium avicola</name>
    <dbReference type="NCBI Taxonomy" id="2840701"/>
    <lineage>
        <taxon>Bacteria</taxon>
        <taxon>Bacillati</taxon>
        <taxon>Actinomycetota</taxon>
        <taxon>Actinomycetes</taxon>
        <taxon>Propionibacteriales</taxon>
        <taxon>Propionibacteriaceae</taxon>
        <taxon>Propionibacteriaceae incertae sedis</taxon>
        <taxon>Candidatus Avipropionibacterium</taxon>
    </lineage>
</organism>
<dbReference type="PANTHER" id="PTHR11022">
    <property type="entry name" value="PEPTIDOGLYCAN RECOGNITION PROTEIN"/>
    <property type="match status" value="1"/>
</dbReference>
<dbReference type="SMART" id="SM00644">
    <property type="entry name" value="Ami_2"/>
    <property type="match status" value="1"/>
</dbReference>
<dbReference type="InterPro" id="IPR015510">
    <property type="entry name" value="PGRP"/>
</dbReference>
<evidence type="ECO:0000256" key="1">
    <source>
        <dbReference type="ARBA" id="ARBA00007553"/>
    </source>
</evidence>
<evidence type="ECO:0000256" key="2">
    <source>
        <dbReference type="SAM" id="MobiDB-lite"/>
    </source>
</evidence>
<gene>
    <name evidence="5" type="ORF">IAA98_16165</name>
</gene>
<dbReference type="Proteomes" id="UP000886842">
    <property type="component" value="Unassembled WGS sequence"/>
</dbReference>
<feature type="domain" description="Peptidoglycan recognition protein family" evidence="4">
    <location>
        <begin position="198"/>
        <end position="346"/>
    </location>
</feature>
<evidence type="ECO:0000259" key="3">
    <source>
        <dbReference type="SMART" id="SM00644"/>
    </source>
</evidence>
<feature type="compositionally biased region" description="Polar residues" evidence="2">
    <location>
        <begin position="90"/>
        <end position="105"/>
    </location>
</feature>
<reference evidence="5" key="1">
    <citation type="submission" date="2020-10" db="EMBL/GenBank/DDBJ databases">
        <authorList>
            <person name="Gilroy R."/>
        </authorList>
    </citation>
    <scope>NUCLEOTIDE SEQUENCE</scope>
    <source>
        <strain evidence="5">ChiGjej1B1-24693</strain>
    </source>
</reference>
<dbReference type="SUPFAM" id="SSF55846">
    <property type="entry name" value="N-acetylmuramoyl-L-alanine amidase-like"/>
    <property type="match status" value="1"/>
</dbReference>
<dbReference type="GO" id="GO:0009253">
    <property type="term" value="P:peptidoglycan catabolic process"/>
    <property type="evidence" value="ECO:0007669"/>
    <property type="project" value="InterPro"/>
</dbReference>
<dbReference type="PANTHER" id="PTHR11022:SF41">
    <property type="entry name" value="PEPTIDOGLYCAN-RECOGNITION PROTEIN LC-RELATED"/>
    <property type="match status" value="1"/>
</dbReference>
<dbReference type="Pfam" id="PF08310">
    <property type="entry name" value="LGFP"/>
    <property type="match status" value="2"/>
</dbReference>
<dbReference type="EMBL" id="DVLP01000463">
    <property type="protein sequence ID" value="HIT77114.1"/>
    <property type="molecule type" value="Genomic_DNA"/>
</dbReference>
<protein>
    <submittedName>
        <fullName evidence="5">N-acetylmuramoyl-L-alanine amidase</fullName>
    </submittedName>
</protein>
<proteinExistence type="inferred from homology"/>
<dbReference type="GO" id="GO:0008745">
    <property type="term" value="F:N-acetylmuramoyl-L-alanine amidase activity"/>
    <property type="evidence" value="ECO:0007669"/>
    <property type="project" value="InterPro"/>
</dbReference>
<dbReference type="SMART" id="SM00701">
    <property type="entry name" value="PGRP"/>
    <property type="match status" value="1"/>
</dbReference>
<dbReference type="Gene3D" id="3.40.80.10">
    <property type="entry name" value="Peptidoglycan recognition protein-like"/>
    <property type="match status" value="1"/>
</dbReference>
<evidence type="ECO:0000259" key="4">
    <source>
        <dbReference type="SMART" id="SM00701"/>
    </source>
</evidence>
<feature type="compositionally biased region" description="Polar residues" evidence="2">
    <location>
        <begin position="43"/>
        <end position="55"/>
    </location>
</feature>
<accession>A0A9D1H0Y1</accession>
<reference evidence="5" key="2">
    <citation type="journal article" date="2021" name="PeerJ">
        <title>Extensive microbial diversity within the chicken gut microbiome revealed by metagenomics and culture.</title>
        <authorList>
            <person name="Gilroy R."/>
            <person name="Ravi A."/>
            <person name="Getino M."/>
            <person name="Pursley I."/>
            <person name="Horton D.L."/>
            <person name="Alikhan N.F."/>
            <person name="Baker D."/>
            <person name="Gharbi K."/>
            <person name="Hall N."/>
            <person name="Watson M."/>
            <person name="Adriaenssens E.M."/>
            <person name="Foster-Nyarko E."/>
            <person name="Jarju S."/>
            <person name="Secka A."/>
            <person name="Antonio M."/>
            <person name="Oren A."/>
            <person name="Chaudhuri R.R."/>
            <person name="La Ragione R."/>
            <person name="Hildebrand F."/>
            <person name="Pallen M.J."/>
        </authorList>
    </citation>
    <scope>NUCLEOTIDE SEQUENCE</scope>
    <source>
        <strain evidence="5">ChiGjej1B1-24693</strain>
    </source>
</reference>
<evidence type="ECO:0000313" key="5">
    <source>
        <dbReference type="EMBL" id="HIT77114.1"/>
    </source>
</evidence>
<dbReference type="GO" id="GO:0008270">
    <property type="term" value="F:zinc ion binding"/>
    <property type="evidence" value="ECO:0007669"/>
    <property type="project" value="InterPro"/>
</dbReference>
<feature type="domain" description="N-acetylmuramoyl-L-alanine amidase" evidence="3">
    <location>
        <begin position="211"/>
        <end position="362"/>
    </location>
</feature>